<feature type="compositionally biased region" description="Low complexity" evidence="1">
    <location>
        <begin position="112"/>
        <end position="122"/>
    </location>
</feature>
<organism evidence="2 3">
    <name type="scientific">Clonostachys solani</name>
    <dbReference type="NCBI Taxonomy" id="160281"/>
    <lineage>
        <taxon>Eukaryota</taxon>
        <taxon>Fungi</taxon>
        <taxon>Dikarya</taxon>
        <taxon>Ascomycota</taxon>
        <taxon>Pezizomycotina</taxon>
        <taxon>Sordariomycetes</taxon>
        <taxon>Hypocreomycetidae</taxon>
        <taxon>Hypocreales</taxon>
        <taxon>Bionectriaceae</taxon>
        <taxon>Clonostachys</taxon>
    </lineage>
</organism>
<dbReference type="EMBL" id="CABFOC020000035">
    <property type="protein sequence ID" value="CAH0048554.1"/>
    <property type="molecule type" value="Genomic_DNA"/>
</dbReference>
<name>A0A9N9Z434_9HYPO</name>
<comment type="caution">
    <text evidence="2">The sequence shown here is derived from an EMBL/GenBank/DDBJ whole genome shotgun (WGS) entry which is preliminary data.</text>
</comment>
<accession>A0A9N9Z434</accession>
<evidence type="ECO:0000313" key="3">
    <source>
        <dbReference type="Proteomes" id="UP000775872"/>
    </source>
</evidence>
<evidence type="ECO:0000256" key="1">
    <source>
        <dbReference type="SAM" id="MobiDB-lite"/>
    </source>
</evidence>
<dbReference type="Proteomes" id="UP000775872">
    <property type="component" value="Unassembled WGS sequence"/>
</dbReference>
<proteinExistence type="predicted"/>
<keyword evidence="3" id="KW-1185">Reference proteome</keyword>
<dbReference type="AlphaFoldDB" id="A0A9N9Z434"/>
<gene>
    <name evidence="2" type="ORF">CSOL1703_00000500</name>
</gene>
<reference evidence="2" key="1">
    <citation type="submission" date="2021-10" db="EMBL/GenBank/DDBJ databases">
        <authorList>
            <person name="Piombo E."/>
        </authorList>
    </citation>
    <scope>NUCLEOTIDE SEQUENCE</scope>
</reference>
<evidence type="ECO:0000313" key="2">
    <source>
        <dbReference type="EMBL" id="CAH0048554.1"/>
    </source>
</evidence>
<feature type="region of interest" description="Disordered" evidence="1">
    <location>
        <begin position="109"/>
        <end position="128"/>
    </location>
</feature>
<sequence>MTGYCAERAAPTVADREYSTGAQCSADQHCLWTRLLAKLLLLASFQPNLLPLPHHSGSAPLRHVYRQKVGTSLLRPTSAATDGLQILLVIPHRAKATWTFPANRPKFEGRGRVSTGSVGGPTSELMPIPTDRLVRGREPSPVSRSALAWNRHKESSQKVKSIQIPETGCRNNP</sequence>
<feature type="region of interest" description="Disordered" evidence="1">
    <location>
        <begin position="133"/>
        <end position="173"/>
    </location>
</feature>
<protein>
    <submittedName>
        <fullName evidence="2">Uncharacterized protein</fullName>
    </submittedName>
</protein>